<evidence type="ECO:0000256" key="5">
    <source>
        <dbReference type="ARBA" id="ARBA00023136"/>
    </source>
</evidence>
<accession>A0A076G4S4</accession>
<dbReference type="PANTHER" id="PTHR37937:SF1">
    <property type="entry name" value="CONJUGATIVE TRANSFER: DNA TRANSPORT"/>
    <property type="match status" value="1"/>
</dbReference>
<dbReference type="Pfam" id="PF10412">
    <property type="entry name" value="TrwB_AAD_bind"/>
    <property type="match status" value="1"/>
</dbReference>
<dbReference type="CDD" id="cd01127">
    <property type="entry name" value="TrwB_TraG_TraD_VirD4"/>
    <property type="match status" value="1"/>
</dbReference>
<feature type="transmembrane region" description="Helical" evidence="7">
    <location>
        <begin position="110"/>
        <end position="134"/>
    </location>
</feature>
<name>A0A076G4S4_ACIBA</name>
<evidence type="ECO:0000256" key="3">
    <source>
        <dbReference type="ARBA" id="ARBA00022692"/>
    </source>
</evidence>
<geneLocation type="plasmid" evidence="9">
    <name>pAB_CC</name>
</geneLocation>
<proteinExistence type="predicted"/>
<dbReference type="InterPro" id="IPR051539">
    <property type="entry name" value="T4SS-coupling_protein"/>
</dbReference>
<keyword evidence="9" id="KW-0614">Plasmid</keyword>
<feature type="compositionally biased region" description="Low complexity" evidence="6">
    <location>
        <begin position="693"/>
        <end position="709"/>
    </location>
</feature>
<keyword evidence="3 7" id="KW-0812">Transmembrane</keyword>
<gene>
    <name evidence="9" type="ORF">M3Q_pABCC33</name>
</gene>
<dbReference type="EMBL" id="KF889012">
    <property type="protein sequence ID" value="AII26436.1"/>
    <property type="molecule type" value="Genomic_DNA"/>
</dbReference>
<feature type="region of interest" description="Disordered" evidence="6">
    <location>
        <begin position="642"/>
        <end position="666"/>
    </location>
</feature>
<keyword evidence="5 7" id="KW-0472">Membrane</keyword>
<dbReference type="InterPro" id="IPR027417">
    <property type="entry name" value="P-loop_NTPase"/>
</dbReference>
<feature type="transmembrane region" description="Helical" evidence="7">
    <location>
        <begin position="30"/>
        <end position="51"/>
    </location>
</feature>
<dbReference type="RefSeq" id="WP_000644961.1">
    <property type="nucleotide sequence ID" value="NZ_KF889012.1"/>
</dbReference>
<dbReference type="InterPro" id="IPR019476">
    <property type="entry name" value="T4SS_TraD_DNA-bd"/>
</dbReference>
<dbReference type="AlphaFoldDB" id="A0A076G4S4"/>
<evidence type="ECO:0000256" key="4">
    <source>
        <dbReference type="ARBA" id="ARBA00022989"/>
    </source>
</evidence>
<organism evidence="9">
    <name type="scientific">Acinetobacter baumannii TYTH-1</name>
    <dbReference type="NCBI Taxonomy" id="1100841"/>
    <lineage>
        <taxon>Bacteria</taxon>
        <taxon>Pseudomonadati</taxon>
        <taxon>Pseudomonadota</taxon>
        <taxon>Gammaproteobacteria</taxon>
        <taxon>Moraxellales</taxon>
        <taxon>Moraxellaceae</taxon>
        <taxon>Acinetobacter</taxon>
        <taxon>Acinetobacter calcoaceticus/baumannii complex</taxon>
    </lineage>
</organism>
<reference evidence="9" key="1">
    <citation type="submission" date="2013-11" db="EMBL/GenBank/DDBJ databases">
        <authorList>
            <person name="Liu C.-C."/>
            <person name="Tang C.Y."/>
            <person name="Kuo H.-Y."/>
            <person name="Chang K.-C."/>
            <person name="Liou M.-L."/>
        </authorList>
    </citation>
    <scope>NUCLEOTIDE SEQUENCE</scope>
    <source>
        <strain evidence="9">TYTH-1</strain>
        <plasmid evidence="9">pAB_CC</plasmid>
    </source>
</reference>
<protein>
    <submittedName>
        <fullName evidence="9">Putative TraD</fullName>
    </submittedName>
</protein>
<sequence length="719" mass="81942">MKAKNNSKAIEFTRGSEIWIHQFRMFISSMMNVIVFGLMITIGIVCAFLYIKLKDVHFLALSVQYDIWLKSVFNNPDARVALKLNGVVRDYTLDQAQHIINPYFNQLKFYVFRAFILGILLSSFLVGGLIYYWFTYGKEVMSDEQIRGSELVSNDALIYKIQSTKGFSPYKISNIPMVKNTEGTNVGIFGAPGSGKSQIFRDHLSQVRSNKRKAIVYDPSGEFTSEFYRPGIDIILNPFDERMPYWSPFFEIRHDEHFDSIANAFVPVEGKDPYFGEAGRTVLAEVMRELHANGIHSNKTLHDTIAHFTIEEISSVLEGTAASKHVDKKAEKTALAVLTTVQNKLRAFRYLPDSGTQFSIRDWVSRPEEDSWIFLSLREEQKTTIEPLITLWFSIFIKAVMNLEPIHRELLWMYCDEFPTLPKMDDLPLSLTNTRKFGLCHFLGLQDIPQLEEKYGEKIARSIISALQTKVFYRVNENETAKRMSEILGQMEVAEKNMSRSMGVNDSRDGDSFITQRRERFIVLPSEIMKLPDLTGYLRVPGDYPVTKITQKYHPHLKNVPAFIERENMGFISAFAVAEALESQSNSDGKEPLVEQQNEEGNFFGNSTEPLVGNSSFFGKSNTTSEIIYENSPLDLFHSQTEDSDLSLNEKNGIQPDEIIPDEDEKPKVVNNDRLHTFASYLAATDESSAQKNNDVTPDTNSSNDSNESSFKDLFNNND</sequence>
<keyword evidence="4 7" id="KW-1133">Transmembrane helix</keyword>
<keyword evidence="2" id="KW-1003">Cell membrane</keyword>
<evidence type="ECO:0000259" key="8">
    <source>
        <dbReference type="Pfam" id="PF10412"/>
    </source>
</evidence>
<dbReference type="GO" id="GO:0005886">
    <property type="term" value="C:plasma membrane"/>
    <property type="evidence" value="ECO:0007669"/>
    <property type="project" value="UniProtKB-SubCell"/>
</dbReference>
<dbReference type="PANTHER" id="PTHR37937">
    <property type="entry name" value="CONJUGATIVE TRANSFER: DNA TRANSPORT"/>
    <property type="match status" value="1"/>
</dbReference>
<feature type="region of interest" description="Disordered" evidence="6">
    <location>
        <begin position="684"/>
        <end position="719"/>
    </location>
</feature>
<comment type="subcellular location">
    <subcellularLocation>
        <location evidence="1">Cell membrane</location>
        <topology evidence="1">Multi-pass membrane protein</topology>
    </subcellularLocation>
</comment>
<evidence type="ECO:0000256" key="2">
    <source>
        <dbReference type="ARBA" id="ARBA00022475"/>
    </source>
</evidence>
<evidence type="ECO:0000256" key="6">
    <source>
        <dbReference type="SAM" id="MobiDB-lite"/>
    </source>
</evidence>
<dbReference type="Gene3D" id="3.40.50.300">
    <property type="entry name" value="P-loop containing nucleotide triphosphate hydrolases"/>
    <property type="match status" value="2"/>
</dbReference>
<evidence type="ECO:0000313" key="9">
    <source>
        <dbReference type="EMBL" id="AII26436.1"/>
    </source>
</evidence>
<dbReference type="SUPFAM" id="SSF52540">
    <property type="entry name" value="P-loop containing nucleoside triphosphate hydrolases"/>
    <property type="match status" value="1"/>
</dbReference>
<evidence type="ECO:0000256" key="1">
    <source>
        <dbReference type="ARBA" id="ARBA00004651"/>
    </source>
</evidence>
<evidence type="ECO:0000256" key="7">
    <source>
        <dbReference type="SAM" id="Phobius"/>
    </source>
</evidence>
<reference evidence="9" key="2">
    <citation type="journal article" date="2014" name="Genomics">
        <title>Prevalence and mapping of a plasmid encoding a type IV secretion system in Acinetobacter baumannii.</title>
        <authorList>
            <person name="Liu C.C."/>
            <person name="Kuo H.Y."/>
            <person name="Tang C.Y."/>
            <person name="Chang K.C."/>
            <person name="Liou M.L."/>
        </authorList>
    </citation>
    <scope>NUCLEOTIDE SEQUENCE</scope>
    <source>
        <strain evidence="9">TYTH-1</strain>
        <plasmid evidence="9">pAB_CC</plasmid>
    </source>
</reference>
<feature type="domain" description="Type IV secretion system coupling protein TraD DNA-binding" evidence="8">
    <location>
        <begin position="170"/>
        <end position="550"/>
    </location>
</feature>